<dbReference type="AlphaFoldDB" id="A0A6J6MRU5"/>
<dbReference type="InterPro" id="IPR001917">
    <property type="entry name" value="Aminotrans_II_pyridoxalP_BS"/>
</dbReference>
<accession>A0A6J6MRU5</accession>
<dbReference type="PANTHER" id="PTHR42885">
    <property type="entry name" value="HISTIDINOL-PHOSPHATE AMINOTRANSFERASE-RELATED"/>
    <property type="match status" value="1"/>
</dbReference>
<feature type="domain" description="Aminotransferase class I/classII large" evidence="8">
    <location>
        <begin position="32"/>
        <end position="358"/>
    </location>
</feature>
<dbReference type="Pfam" id="PF00155">
    <property type="entry name" value="Aminotran_1_2"/>
    <property type="match status" value="1"/>
</dbReference>
<name>A0A6J6MRU5_9ZZZZ</name>
<keyword evidence="6" id="KW-0368">Histidine biosynthesis</keyword>
<keyword evidence="2" id="KW-0032">Aminotransferase</keyword>
<sequence>MTMQWPDWLPLRTDLASLSPYGAPQVPSQAAMNTNENPFPPSLELQAAIAAKLAQVSSTLNRYPDRDAIALRKSLANFINELSKTSFDHNSIWAANGSNEIIQSIFLAFSGGSALGFTPSYSMHPLISKVTSVQWVDGARNNDFTFNVDLAIAQVKELKPRLTFITTPNNPTGDAISIGDIERLATVVSSIGGLLIVDEAYAEFSQELSAVTLIDSHPHLIVIRTMSKAFAFAGARVGYLVAHPKVIDAMTLVRLPYHLSALTQSAAVVALEFRKELLATVATLVSERERVVTALHGFGLRTIPSSANFVLFSGFGQSAPQLWQAMLDKGILIRDVGLSGYLRVTIGNVAENNLFLEKLQEIQNETSQS</sequence>
<dbReference type="InterPro" id="IPR004839">
    <property type="entry name" value="Aminotransferase_I/II_large"/>
</dbReference>
<dbReference type="InterPro" id="IPR015424">
    <property type="entry name" value="PyrdxlP-dep_Trfase"/>
</dbReference>
<dbReference type="EMBL" id="CAEZWZ010000134">
    <property type="protein sequence ID" value="CAB4676727.1"/>
    <property type="molecule type" value="Genomic_DNA"/>
</dbReference>
<keyword evidence="5" id="KW-0663">Pyridoxal phosphate</keyword>
<dbReference type="NCBIfam" id="NF002877">
    <property type="entry name" value="PRK03317.1"/>
    <property type="match status" value="1"/>
</dbReference>
<comment type="pathway">
    <text evidence="7">Amino-acid biosynthesis.</text>
</comment>
<evidence type="ECO:0000256" key="5">
    <source>
        <dbReference type="ARBA" id="ARBA00022898"/>
    </source>
</evidence>
<keyword evidence="4" id="KW-0808">Transferase</keyword>
<dbReference type="PANTHER" id="PTHR42885:SF2">
    <property type="entry name" value="HISTIDINOL-PHOSPHATE AMINOTRANSFERASE"/>
    <property type="match status" value="1"/>
</dbReference>
<dbReference type="CDD" id="cd00609">
    <property type="entry name" value="AAT_like"/>
    <property type="match status" value="1"/>
</dbReference>
<evidence type="ECO:0000256" key="4">
    <source>
        <dbReference type="ARBA" id="ARBA00022679"/>
    </source>
</evidence>
<dbReference type="GO" id="GO:0030170">
    <property type="term" value="F:pyridoxal phosphate binding"/>
    <property type="evidence" value="ECO:0007669"/>
    <property type="project" value="InterPro"/>
</dbReference>
<gene>
    <name evidence="9" type="ORF">UFOPK2329_00817</name>
</gene>
<dbReference type="Gene3D" id="3.90.1150.10">
    <property type="entry name" value="Aspartate Aminotransferase, domain 1"/>
    <property type="match status" value="1"/>
</dbReference>
<evidence type="ECO:0000256" key="6">
    <source>
        <dbReference type="ARBA" id="ARBA00023102"/>
    </source>
</evidence>
<reference evidence="9" key="1">
    <citation type="submission" date="2020-05" db="EMBL/GenBank/DDBJ databases">
        <authorList>
            <person name="Chiriac C."/>
            <person name="Salcher M."/>
            <person name="Ghai R."/>
            <person name="Kavagutti S V."/>
        </authorList>
    </citation>
    <scope>NUCLEOTIDE SEQUENCE</scope>
</reference>
<evidence type="ECO:0000256" key="2">
    <source>
        <dbReference type="ARBA" id="ARBA00022576"/>
    </source>
</evidence>
<dbReference type="InterPro" id="IPR015422">
    <property type="entry name" value="PyrdxlP-dep_Trfase_small"/>
</dbReference>
<keyword evidence="3" id="KW-0028">Amino-acid biosynthesis</keyword>
<dbReference type="SUPFAM" id="SSF53383">
    <property type="entry name" value="PLP-dependent transferases"/>
    <property type="match status" value="1"/>
</dbReference>
<proteinExistence type="inferred from homology"/>
<dbReference type="NCBIfam" id="TIGR01141">
    <property type="entry name" value="hisC"/>
    <property type="match status" value="1"/>
</dbReference>
<organism evidence="9">
    <name type="scientific">freshwater metagenome</name>
    <dbReference type="NCBI Taxonomy" id="449393"/>
    <lineage>
        <taxon>unclassified sequences</taxon>
        <taxon>metagenomes</taxon>
        <taxon>ecological metagenomes</taxon>
    </lineage>
</organism>
<evidence type="ECO:0000259" key="8">
    <source>
        <dbReference type="Pfam" id="PF00155"/>
    </source>
</evidence>
<evidence type="ECO:0000256" key="7">
    <source>
        <dbReference type="ARBA" id="ARBA00029440"/>
    </source>
</evidence>
<dbReference type="InterPro" id="IPR005861">
    <property type="entry name" value="HisP_aminotrans"/>
</dbReference>
<evidence type="ECO:0000313" key="9">
    <source>
        <dbReference type="EMBL" id="CAB4676727.1"/>
    </source>
</evidence>
<dbReference type="GO" id="GO:0004400">
    <property type="term" value="F:histidinol-phosphate transaminase activity"/>
    <property type="evidence" value="ECO:0007669"/>
    <property type="project" value="InterPro"/>
</dbReference>
<dbReference type="HAMAP" id="MF_01023">
    <property type="entry name" value="HisC_aminotrans_2"/>
    <property type="match status" value="1"/>
</dbReference>
<evidence type="ECO:0000256" key="1">
    <source>
        <dbReference type="ARBA" id="ARBA00001933"/>
    </source>
</evidence>
<protein>
    <submittedName>
        <fullName evidence="9">Unannotated protein</fullName>
    </submittedName>
</protein>
<comment type="cofactor">
    <cofactor evidence="1">
        <name>pyridoxal 5'-phosphate</name>
        <dbReference type="ChEBI" id="CHEBI:597326"/>
    </cofactor>
</comment>
<dbReference type="PROSITE" id="PS00599">
    <property type="entry name" value="AA_TRANSFER_CLASS_2"/>
    <property type="match status" value="1"/>
</dbReference>
<dbReference type="InterPro" id="IPR015421">
    <property type="entry name" value="PyrdxlP-dep_Trfase_major"/>
</dbReference>
<dbReference type="Gene3D" id="3.40.640.10">
    <property type="entry name" value="Type I PLP-dependent aspartate aminotransferase-like (Major domain)"/>
    <property type="match status" value="1"/>
</dbReference>
<dbReference type="GO" id="GO:0000105">
    <property type="term" value="P:L-histidine biosynthetic process"/>
    <property type="evidence" value="ECO:0007669"/>
    <property type="project" value="UniProtKB-KW"/>
</dbReference>
<evidence type="ECO:0000256" key="3">
    <source>
        <dbReference type="ARBA" id="ARBA00022605"/>
    </source>
</evidence>